<feature type="region of interest" description="Disordered" evidence="1">
    <location>
        <begin position="319"/>
        <end position="355"/>
    </location>
</feature>
<reference evidence="5 6" key="1">
    <citation type="journal article" date="2024" name="Front. Microbiol.">
        <title>Pangenomic and biochemical analyses of Helcococcus ovis reveal widespread tetracycline resistance and a novel bacterial species, Helcococcus bovis.</title>
        <authorList>
            <person name="Cunha F."/>
            <person name="Zhai Y."/>
            <person name="Casaro S."/>
            <person name="Jones K.L."/>
            <person name="Hernandez M."/>
            <person name="Bisinotto R.S."/>
            <person name="Kariyawasam S."/>
            <person name="Brown M.B."/>
            <person name="Phillips A."/>
            <person name="Jeong K.C."/>
            <person name="Galvao K.N."/>
        </authorList>
    </citation>
    <scope>NUCLEOTIDE SEQUENCE [LARGE SCALE GENOMIC DNA]</scope>
    <source>
        <strain evidence="5 6">KG197</strain>
    </source>
</reference>
<feature type="chain" id="PRO_5045341855" evidence="3">
    <location>
        <begin position="43"/>
        <end position="637"/>
    </location>
</feature>
<keyword evidence="2" id="KW-1133">Transmembrane helix</keyword>
<accession>A0ABW9F5S3</accession>
<evidence type="ECO:0000256" key="1">
    <source>
        <dbReference type="SAM" id="MobiDB-lite"/>
    </source>
</evidence>
<protein>
    <submittedName>
        <fullName evidence="5">DUF1542 domain-containing protein</fullName>
    </submittedName>
</protein>
<feature type="compositionally biased region" description="Basic and acidic residues" evidence="1">
    <location>
        <begin position="232"/>
        <end position="254"/>
    </location>
</feature>
<feature type="compositionally biased region" description="Basic and acidic residues" evidence="1">
    <location>
        <begin position="320"/>
        <end position="330"/>
    </location>
</feature>
<feature type="compositionally biased region" description="Basic and acidic residues" evidence="1">
    <location>
        <begin position="578"/>
        <end position="587"/>
    </location>
</feature>
<feature type="compositionally biased region" description="Basic and acidic residues" evidence="1">
    <location>
        <begin position="468"/>
        <end position="490"/>
    </location>
</feature>
<feature type="signal peptide" evidence="3">
    <location>
        <begin position="1"/>
        <end position="42"/>
    </location>
</feature>
<gene>
    <name evidence="5" type="ORF">ABGF40_02060</name>
</gene>
<keyword evidence="2" id="KW-0472">Membrane</keyword>
<keyword evidence="3" id="KW-0732">Signal</keyword>
<feature type="region of interest" description="Disordered" evidence="1">
    <location>
        <begin position="182"/>
        <end position="254"/>
    </location>
</feature>
<name>A0ABW9F5S3_9FIRM</name>
<evidence type="ECO:0000256" key="2">
    <source>
        <dbReference type="SAM" id="Phobius"/>
    </source>
</evidence>
<feature type="transmembrane region" description="Helical" evidence="2">
    <location>
        <begin position="612"/>
        <end position="631"/>
    </location>
</feature>
<feature type="region of interest" description="Disordered" evidence="1">
    <location>
        <begin position="459"/>
        <end position="604"/>
    </location>
</feature>
<dbReference type="RefSeq" id="WP_408126267.1">
    <property type="nucleotide sequence ID" value="NZ_JBFNFH010000003.1"/>
</dbReference>
<keyword evidence="2" id="KW-0812">Transmembrane</keyword>
<evidence type="ECO:0000256" key="3">
    <source>
        <dbReference type="SAM" id="SignalP"/>
    </source>
</evidence>
<evidence type="ECO:0000313" key="5">
    <source>
        <dbReference type="EMBL" id="MFM1524448.1"/>
    </source>
</evidence>
<sequence>MRKKIYDKNNDNKAKSNKINKAVASRLICCLLVASTSAVVLADSQAQGVSSASISTAQENSGLDPKYQNVKIQYYKNKIYLTIEGLGYNINSLSNIKELKLLVYDKENLPQTEVDFGTTHKKTVEKEIDKKYVTAEGQYKFKVKINDSSVNGGTPFYLSTPDGLLKDSLWNVTLVKTNSIEEEKAEKKQSGSTIPASPETGARPSAPAVPSEPNQGDNLMPPVSPSPSGPQEDQKQTEEMQSESEKIKKFKQDHQDILAKVEEYKKSKTVDNKQLQELDEQKLSEYADKLKAAIDAHGQLSYEDQGKYEIDPVSNLYNDIIKEQEKRKENGNGNGNSVQPPQQDPGMSNQNVAKDVKKAIRDEIEEISNNVNKLIEEKADILGEKRKIELIKELEEVKIKVLQSLEEAKLEDLDAELNEDKAEETKEKLLETFGDIVEKIDGIADATEELENIAKRKIEEIENSNQSKEGKDEAKRRVKEALQKSKEEINKAQTESSVNEEKEKGKKAINEIEIISDKKGDALTEEAKPEYDINDEDTLKKGLPTQKGNALTEDKKPEYDINDEDTLKKGLPTQKGDALTEDKKPEYDINDEDTLKKGLSTQNPQTGERINVVQYTFAMILSAMAFVVTLFRRKKEK</sequence>
<dbReference type="InterPro" id="IPR011439">
    <property type="entry name" value="DUF1542"/>
</dbReference>
<organism evidence="5 6">
    <name type="scientific">Helcococcus bovis</name>
    <dbReference type="NCBI Taxonomy" id="3153252"/>
    <lineage>
        <taxon>Bacteria</taxon>
        <taxon>Bacillati</taxon>
        <taxon>Bacillota</taxon>
        <taxon>Tissierellia</taxon>
        <taxon>Tissierellales</taxon>
        <taxon>Peptoniphilaceae</taxon>
        <taxon>Helcococcus</taxon>
    </lineage>
</organism>
<comment type="caution">
    <text evidence="5">The sequence shown here is derived from an EMBL/GenBank/DDBJ whole genome shotgun (WGS) entry which is preliminary data.</text>
</comment>
<evidence type="ECO:0000313" key="6">
    <source>
        <dbReference type="Proteomes" id="UP001629536"/>
    </source>
</evidence>
<dbReference type="Proteomes" id="UP001629536">
    <property type="component" value="Unassembled WGS sequence"/>
</dbReference>
<feature type="compositionally biased region" description="Basic and acidic residues" evidence="1">
    <location>
        <begin position="499"/>
        <end position="531"/>
    </location>
</feature>
<feature type="compositionally biased region" description="Polar residues" evidence="1">
    <location>
        <begin position="337"/>
        <end position="352"/>
    </location>
</feature>
<evidence type="ECO:0000259" key="4">
    <source>
        <dbReference type="Pfam" id="PF07564"/>
    </source>
</evidence>
<dbReference type="EMBL" id="JBFNFH010000003">
    <property type="protein sequence ID" value="MFM1524448.1"/>
    <property type="molecule type" value="Genomic_DNA"/>
</dbReference>
<keyword evidence="6" id="KW-1185">Reference proteome</keyword>
<dbReference type="Pfam" id="PF07564">
    <property type="entry name" value="DUF1542"/>
    <property type="match status" value="1"/>
</dbReference>
<proteinExistence type="predicted"/>
<feature type="domain" description="DUF1542" evidence="4">
    <location>
        <begin position="445"/>
        <end position="514"/>
    </location>
</feature>